<dbReference type="AlphaFoldDB" id="A0A5B7B8B1"/>
<dbReference type="Pfam" id="PF14299">
    <property type="entry name" value="PP2"/>
    <property type="match status" value="1"/>
</dbReference>
<dbReference type="InterPro" id="IPR025886">
    <property type="entry name" value="PP2-like"/>
</dbReference>
<sequence length="115" mass="13114">MVILWLQMMMMFLKVLLEGTLIEFENFVRGRFGCEGVKHKTSMEIEWSSEAWDEDGSSGLRGIGCWIEYKVGEFIVNELDPATEVRFSLKQIDCTHCKGGLCVDSVSIIRSDLKD</sequence>
<evidence type="ECO:0000313" key="2">
    <source>
        <dbReference type="EMBL" id="MPA65210.1"/>
    </source>
</evidence>
<name>A0A5B7B8B1_DAVIN</name>
<feature type="chain" id="PRO_5022977554" evidence="1">
    <location>
        <begin position="18"/>
        <end position="115"/>
    </location>
</feature>
<evidence type="ECO:0000256" key="1">
    <source>
        <dbReference type="SAM" id="SignalP"/>
    </source>
</evidence>
<dbReference type="PANTHER" id="PTHR31960">
    <property type="entry name" value="F-BOX PROTEIN PP2-A15"/>
    <property type="match status" value="1"/>
</dbReference>
<proteinExistence type="predicted"/>
<keyword evidence="1" id="KW-0732">Signal</keyword>
<dbReference type="PANTHER" id="PTHR31960:SF2">
    <property type="entry name" value="F-BOX PROTEIN PP2-A15"/>
    <property type="match status" value="1"/>
</dbReference>
<reference evidence="2" key="1">
    <citation type="submission" date="2019-08" db="EMBL/GenBank/DDBJ databases">
        <title>Reference gene set and small RNA set construction with multiple tissues from Davidia involucrata Baill.</title>
        <authorList>
            <person name="Yang H."/>
            <person name="Zhou C."/>
            <person name="Li G."/>
            <person name="Wang J."/>
            <person name="Gao P."/>
            <person name="Wang M."/>
            <person name="Wang R."/>
            <person name="Zhao Y."/>
        </authorList>
    </citation>
    <scope>NUCLEOTIDE SEQUENCE</scope>
    <source>
        <tissue evidence="2">Mixed with DoveR01_LX</tissue>
    </source>
</reference>
<accession>A0A5B7B8B1</accession>
<dbReference type="EMBL" id="GHES01034651">
    <property type="protein sequence ID" value="MPA65210.1"/>
    <property type="molecule type" value="Transcribed_RNA"/>
</dbReference>
<protein>
    <submittedName>
        <fullName evidence="2">Putative F-box protein PP2-A15</fullName>
    </submittedName>
</protein>
<organism evidence="2">
    <name type="scientific">Davidia involucrata</name>
    <name type="common">Dove tree</name>
    <dbReference type="NCBI Taxonomy" id="16924"/>
    <lineage>
        <taxon>Eukaryota</taxon>
        <taxon>Viridiplantae</taxon>
        <taxon>Streptophyta</taxon>
        <taxon>Embryophyta</taxon>
        <taxon>Tracheophyta</taxon>
        <taxon>Spermatophyta</taxon>
        <taxon>Magnoliopsida</taxon>
        <taxon>eudicotyledons</taxon>
        <taxon>Gunneridae</taxon>
        <taxon>Pentapetalae</taxon>
        <taxon>asterids</taxon>
        <taxon>Cornales</taxon>
        <taxon>Nyssaceae</taxon>
        <taxon>Davidia</taxon>
    </lineage>
</organism>
<feature type="signal peptide" evidence="1">
    <location>
        <begin position="1"/>
        <end position="17"/>
    </location>
</feature>
<gene>
    <name evidence="2" type="ORF">Din_034651</name>
</gene>